<evidence type="ECO:0000313" key="2">
    <source>
        <dbReference type="Proteomes" id="UP000625283"/>
    </source>
</evidence>
<keyword evidence="2" id="KW-1185">Reference proteome</keyword>
<organism evidence="1 2">
    <name type="scientific">Sphingobacterium faecale</name>
    <dbReference type="NCBI Taxonomy" id="2803775"/>
    <lineage>
        <taxon>Bacteria</taxon>
        <taxon>Pseudomonadati</taxon>
        <taxon>Bacteroidota</taxon>
        <taxon>Sphingobacteriia</taxon>
        <taxon>Sphingobacteriales</taxon>
        <taxon>Sphingobacteriaceae</taxon>
        <taxon>Sphingobacterium</taxon>
    </lineage>
</organism>
<feature type="non-terminal residue" evidence="1">
    <location>
        <position position="1"/>
    </location>
</feature>
<gene>
    <name evidence="1" type="ORF">JKG61_22780</name>
</gene>
<feature type="non-terminal residue" evidence="1">
    <location>
        <position position="150"/>
    </location>
</feature>
<dbReference type="EMBL" id="JAERTY010000042">
    <property type="protein sequence ID" value="MBL1411595.1"/>
    <property type="molecule type" value="Genomic_DNA"/>
</dbReference>
<name>A0ABS1RB80_9SPHI</name>
<dbReference type="Proteomes" id="UP000625283">
    <property type="component" value="Unassembled WGS sequence"/>
</dbReference>
<proteinExistence type="predicted"/>
<dbReference type="RefSeq" id="WP_202105309.1">
    <property type="nucleotide sequence ID" value="NZ_JAERTY010000042.1"/>
</dbReference>
<sequence>SSVTLRWTVSNGSCADSFDEVVLTNYAAPTVAVAGADQENCNVSSFTLAGNAPVVGTGLWSIVSGAGVITSPTLYNTTVTGVAAGSSVTLRWTVSNGSCADSFDEVVLTNYAAPTVAVAGADQENCNVSSFTLAGNAPVVGTGLWSIVSG</sequence>
<accession>A0ABS1RB80</accession>
<comment type="caution">
    <text evidence="1">The sequence shown here is derived from an EMBL/GenBank/DDBJ whole genome shotgun (WGS) entry which is preliminary data.</text>
</comment>
<protein>
    <submittedName>
        <fullName evidence="1">Uncharacterized protein</fullName>
    </submittedName>
</protein>
<reference evidence="1 2" key="1">
    <citation type="submission" date="2021-01" db="EMBL/GenBank/DDBJ databases">
        <title>C459-1 draft genome sequence.</title>
        <authorList>
            <person name="Zhang X.-F."/>
        </authorList>
    </citation>
    <scope>NUCLEOTIDE SEQUENCE [LARGE SCALE GENOMIC DNA]</scope>
    <source>
        <strain evidence="2">C459-1</strain>
    </source>
</reference>
<evidence type="ECO:0000313" key="1">
    <source>
        <dbReference type="EMBL" id="MBL1411595.1"/>
    </source>
</evidence>